<evidence type="ECO:0000256" key="8">
    <source>
        <dbReference type="ARBA" id="ARBA00048428"/>
    </source>
</evidence>
<accession>A0A5C5Z7N0</accession>
<name>A0A5C5Z7N0_9BACT</name>
<evidence type="ECO:0000256" key="1">
    <source>
        <dbReference type="ARBA" id="ARBA00022679"/>
    </source>
</evidence>
<dbReference type="CDD" id="cd02440">
    <property type="entry name" value="AdoMet_MTases"/>
    <property type="match status" value="1"/>
</dbReference>
<dbReference type="InterPro" id="IPR026669">
    <property type="entry name" value="Arsenite_MeTrfase-like"/>
</dbReference>
<evidence type="ECO:0000313" key="10">
    <source>
        <dbReference type="EMBL" id="TWT83245.1"/>
    </source>
</evidence>
<dbReference type="RefSeq" id="WP_146400278.1">
    <property type="nucleotide sequence ID" value="NZ_SJPJ01000001.1"/>
</dbReference>
<protein>
    <recommendedName>
        <fullName evidence="5">Arsenite methyltransferase</fullName>
        <ecNumber evidence="4">2.1.1.137</ecNumber>
    </recommendedName>
</protein>
<dbReference type="GO" id="GO:0030791">
    <property type="term" value="F:arsenite methyltransferase activity"/>
    <property type="evidence" value="ECO:0007669"/>
    <property type="project" value="UniProtKB-EC"/>
</dbReference>
<dbReference type="InterPro" id="IPR025714">
    <property type="entry name" value="Methyltranfer_dom"/>
</dbReference>
<dbReference type="OrthoDB" id="9772751at2"/>
<evidence type="ECO:0000256" key="2">
    <source>
        <dbReference type="ARBA" id="ARBA00022691"/>
    </source>
</evidence>
<comment type="catalytic activity">
    <reaction evidence="7">
        <text>arsenic triglutathione + 2 [thioredoxin]-dithiol + 2 S-adenosyl-L-methionine + H2O = dimethylarsinous acid + 2 [thioredoxin]-disulfide + 3 glutathione + 2 S-adenosyl-L-homocysteine + 2 H(+)</text>
        <dbReference type="Rhea" id="RHEA:69464"/>
        <dbReference type="Rhea" id="RHEA-COMP:10698"/>
        <dbReference type="Rhea" id="RHEA-COMP:10700"/>
        <dbReference type="ChEBI" id="CHEBI:15377"/>
        <dbReference type="ChEBI" id="CHEBI:15378"/>
        <dbReference type="ChEBI" id="CHEBI:23808"/>
        <dbReference type="ChEBI" id="CHEBI:29950"/>
        <dbReference type="ChEBI" id="CHEBI:50058"/>
        <dbReference type="ChEBI" id="CHEBI:57856"/>
        <dbReference type="ChEBI" id="CHEBI:57925"/>
        <dbReference type="ChEBI" id="CHEBI:59789"/>
        <dbReference type="ChEBI" id="CHEBI:183640"/>
        <dbReference type="EC" id="2.1.1.137"/>
    </reaction>
</comment>
<dbReference type="PANTHER" id="PTHR43675:SF8">
    <property type="entry name" value="ARSENITE METHYLTRANSFERASE"/>
    <property type="match status" value="1"/>
</dbReference>
<gene>
    <name evidence="10" type="ORF">CA13_47100</name>
</gene>
<keyword evidence="2" id="KW-0949">S-adenosyl-L-methionine</keyword>
<keyword evidence="10" id="KW-0489">Methyltransferase</keyword>
<dbReference type="PANTHER" id="PTHR43675">
    <property type="entry name" value="ARSENITE METHYLTRANSFERASE"/>
    <property type="match status" value="1"/>
</dbReference>
<sequence length="365" mass="40482">MTLNTDTESVVATRYSAAAEAVEPSLCCPIDYDARFLEAIPQEVIDRDYGCGDPSKYVCQGETVLDLGSGGGKICFIASQVVGPLGRVIGVDMNDKMLALARNSQPIVAEKIGHDNVQFFKGRIQDMAIDRDIVDAFLRDNPVANEQSLREFESFLAKMRKETPMIADHSVDVVVSNCVLNLVDAAEKEKLFQEIFRVLRVGGRAVISDIVSDQPVPSHMQQDPELWSGCISGAFRDTDFLKAFEEVGFYGVEMVLLQQEPWQVVEGIEFRSATVIAYKTDAEVEEDQEDQMVIYRGPFSGVRDEFGQEFWRGEPAMVGKAAFKRIDEGPYRDQFIRIDANGIKRLSRPGSLPIADSCCSSGECC</sequence>
<dbReference type="SUPFAM" id="SSF53335">
    <property type="entry name" value="S-adenosyl-L-methionine-dependent methyltransferases"/>
    <property type="match status" value="1"/>
</dbReference>
<reference evidence="10 11" key="1">
    <citation type="submission" date="2019-02" db="EMBL/GenBank/DDBJ databases">
        <title>Deep-cultivation of Planctomycetes and their phenomic and genomic characterization uncovers novel biology.</title>
        <authorList>
            <person name="Wiegand S."/>
            <person name="Jogler M."/>
            <person name="Boedeker C."/>
            <person name="Pinto D."/>
            <person name="Vollmers J."/>
            <person name="Rivas-Marin E."/>
            <person name="Kohn T."/>
            <person name="Peeters S.H."/>
            <person name="Heuer A."/>
            <person name="Rast P."/>
            <person name="Oberbeckmann S."/>
            <person name="Bunk B."/>
            <person name="Jeske O."/>
            <person name="Meyerdierks A."/>
            <person name="Storesund J.E."/>
            <person name="Kallscheuer N."/>
            <person name="Luecker S."/>
            <person name="Lage O.M."/>
            <person name="Pohl T."/>
            <person name="Merkel B.J."/>
            <person name="Hornburger P."/>
            <person name="Mueller R.-W."/>
            <person name="Bruemmer F."/>
            <person name="Labrenz M."/>
            <person name="Spormann A.M."/>
            <person name="Op Den Camp H."/>
            <person name="Overmann J."/>
            <person name="Amann R."/>
            <person name="Jetten M.S.M."/>
            <person name="Mascher T."/>
            <person name="Medema M.H."/>
            <person name="Devos D.P."/>
            <person name="Kaster A.-K."/>
            <person name="Ovreas L."/>
            <person name="Rohde M."/>
            <person name="Galperin M.Y."/>
            <person name="Jogler C."/>
        </authorList>
    </citation>
    <scope>NUCLEOTIDE SEQUENCE [LARGE SCALE GENOMIC DNA]</scope>
    <source>
        <strain evidence="10 11">CA13</strain>
    </source>
</reference>
<proteinExistence type="inferred from homology"/>
<feature type="domain" description="Methyltransferase" evidence="9">
    <location>
        <begin position="61"/>
        <end position="149"/>
    </location>
</feature>
<evidence type="ECO:0000256" key="3">
    <source>
        <dbReference type="ARBA" id="ARBA00034487"/>
    </source>
</evidence>
<evidence type="ECO:0000256" key="4">
    <source>
        <dbReference type="ARBA" id="ARBA00034521"/>
    </source>
</evidence>
<dbReference type="Gene3D" id="3.40.50.150">
    <property type="entry name" value="Vaccinia Virus protein VP39"/>
    <property type="match status" value="2"/>
</dbReference>
<dbReference type="InterPro" id="IPR029063">
    <property type="entry name" value="SAM-dependent_MTases_sf"/>
</dbReference>
<keyword evidence="1 10" id="KW-0808">Transferase</keyword>
<comment type="catalytic activity">
    <reaction evidence="8">
        <text>arsenic triglutathione + 3 [thioredoxin]-dithiol + 3 S-adenosyl-L-methionine = trimethylarsine + 3 [thioredoxin]-disulfide + 3 glutathione + 3 S-adenosyl-L-homocysteine + 3 H(+)</text>
        <dbReference type="Rhea" id="RHEA:69432"/>
        <dbReference type="Rhea" id="RHEA-COMP:10698"/>
        <dbReference type="Rhea" id="RHEA-COMP:10700"/>
        <dbReference type="ChEBI" id="CHEBI:15378"/>
        <dbReference type="ChEBI" id="CHEBI:27130"/>
        <dbReference type="ChEBI" id="CHEBI:29950"/>
        <dbReference type="ChEBI" id="CHEBI:50058"/>
        <dbReference type="ChEBI" id="CHEBI:57856"/>
        <dbReference type="ChEBI" id="CHEBI:57925"/>
        <dbReference type="ChEBI" id="CHEBI:59789"/>
        <dbReference type="ChEBI" id="CHEBI:183640"/>
        <dbReference type="EC" id="2.1.1.137"/>
    </reaction>
</comment>
<evidence type="ECO:0000259" key="9">
    <source>
        <dbReference type="Pfam" id="PF13847"/>
    </source>
</evidence>
<comment type="caution">
    <text evidence="10">The sequence shown here is derived from an EMBL/GenBank/DDBJ whole genome shotgun (WGS) entry which is preliminary data.</text>
</comment>
<feature type="domain" description="Methyltransferase" evidence="9">
    <location>
        <begin position="163"/>
        <end position="247"/>
    </location>
</feature>
<evidence type="ECO:0000256" key="7">
    <source>
        <dbReference type="ARBA" id="ARBA00047943"/>
    </source>
</evidence>
<dbReference type="Proteomes" id="UP000315010">
    <property type="component" value="Unassembled WGS sequence"/>
</dbReference>
<evidence type="ECO:0000256" key="6">
    <source>
        <dbReference type="ARBA" id="ARBA00047941"/>
    </source>
</evidence>
<dbReference type="AlphaFoldDB" id="A0A5C5Z7N0"/>
<comment type="catalytic activity">
    <reaction evidence="6">
        <text>arsenic triglutathione + [thioredoxin]-dithiol + S-adenosyl-L-methionine + 2 H2O = methylarsonous acid + [thioredoxin]-disulfide + 3 glutathione + S-adenosyl-L-homocysteine + H(+)</text>
        <dbReference type="Rhea" id="RHEA:69460"/>
        <dbReference type="Rhea" id="RHEA-COMP:10698"/>
        <dbReference type="Rhea" id="RHEA-COMP:10700"/>
        <dbReference type="ChEBI" id="CHEBI:15377"/>
        <dbReference type="ChEBI" id="CHEBI:15378"/>
        <dbReference type="ChEBI" id="CHEBI:17826"/>
        <dbReference type="ChEBI" id="CHEBI:29950"/>
        <dbReference type="ChEBI" id="CHEBI:50058"/>
        <dbReference type="ChEBI" id="CHEBI:57856"/>
        <dbReference type="ChEBI" id="CHEBI:57925"/>
        <dbReference type="ChEBI" id="CHEBI:59789"/>
        <dbReference type="ChEBI" id="CHEBI:183640"/>
        <dbReference type="EC" id="2.1.1.137"/>
    </reaction>
</comment>
<comment type="similarity">
    <text evidence="3">Belongs to the methyltransferase superfamily. Arsenite methyltransferase family.</text>
</comment>
<dbReference type="EMBL" id="SJPJ01000001">
    <property type="protein sequence ID" value="TWT83245.1"/>
    <property type="molecule type" value="Genomic_DNA"/>
</dbReference>
<dbReference type="EC" id="2.1.1.137" evidence="4"/>
<dbReference type="Pfam" id="PF13847">
    <property type="entry name" value="Methyltransf_31"/>
    <property type="match status" value="2"/>
</dbReference>
<evidence type="ECO:0000256" key="5">
    <source>
        <dbReference type="ARBA" id="ARBA00034545"/>
    </source>
</evidence>
<keyword evidence="11" id="KW-1185">Reference proteome</keyword>
<organism evidence="10 11">
    <name type="scientific">Novipirellula herctigrandis</name>
    <dbReference type="NCBI Taxonomy" id="2527986"/>
    <lineage>
        <taxon>Bacteria</taxon>
        <taxon>Pseudomonadati</taxon>
        <taxon>Planctomycetota</taxon>
        <taxon>Planctomycetia</taxon>
        <taxon>Pirellulales</taxon>
        <taxon>Pirellulaceae</taxon>
        <taxon>Novipirellula</taxon>
    </lineage>
</organism>
<dbReference type="GO" id="GO:0032259">
    <property type="term" value="P:methylation"/>
    <property type="evidence" value="ECO:0007669"/>
    <property type="project" value="UniProtKB-KW"/>
</dbReference>
<evidence type="ECO:0000313" key="11">
    <source>
        <dbReference type="Proteomes" id="UP000315010"/>
    </source>
</evidence>